<organism evidence="2 3">
    <name type="scientific">Timema podura</name>
    <name type="common">Walking stick</name>
    <dbReference type="NCBI Taxonomy" id="61482"/>
    <lineage>
        <taxon>Eukaryota</taxon>
        <taxon>Metazoa</taxon>
        <taxon>Ecdysozoa</taxon>
        <taxon>Arthropoda</taxon>
        <taxon>Hexapoda</taxon>
        <taxon>Insecta</taxon>
        <taxon>Pterygota</taxon>
        <taxon>Neoptera</taxon>
        <taxon>Polyneoptera</taxon>
        <taxon>Phasmatodea</taxon>
        <taxon>Timematodea</taxon>
        <taxon>Timematoidea</taxon>
        <taxon>Timematidae</taxon>
        <taxon>Timema</taxon>
    </lineage>
</organism>
<reference evidence="2" key="1">
    <citation type="submission" date="2021-03" db="EMBL/GenBank/DDBJ databases">
        <authorList>
            <person name="Tran Van P."/>
        </authorList>
    </citation>
    <scope>NUCLEOTIDE SEQUENCE</scope>
</reference>
<feature type="region of interest" description="Disordered" evidence="1">
    <location>
        <begin position="186"/>
        <end position="255"/>
    </location>
</feature>
<comment type="caution">
    <text evidence="2">The sequence shown here is derived from an EMBL/GenBank/DDBJ whole genome shotgun (WGS) entry which is preliminary data.</text>
</comment>
<feature type="compositionally biased region" description="Polar residues" evidence="1">
    <location>
        <begin position="246"/>
        <end position="255"/>
    </location>
</feature>
<evidence type="ECO:0000313" key="2">
    <source>
        <dbReference type="EMBL" id="CAG2063362.1"/>
    </source>
</evidence>
<sequence>MVSPMSIATSKFPFLVCPTPEESDSLSSRRAVWHGGVRGKLKAQRPIEGGLTMFTLYAKRPPREDAPARSRPQYHLMENCWQEDMGSRPSFKDLTLSLERMLEDGVEYLDLSPRVVHNRAYFMSLDCECKENGFFKDSVDVLQPSNDDVAFVGHNHGLQDVEHSLQDANIKQQFPDQLKLLDHTRRSDSTADHAGYQNEEPQKRPTAVTSNAYLSPSRPHPYMSMAGPKTPKDGVDLESGFMFSPGSPSKMTMPL</sequence>
<name>A0ABN7PBE6_TIMPD</name>
<proteinExistence type="predicted"/>
<gene>
    <name evidence="2" type="ORF">TPAB3V08_LOCUS10309</name>
</gene>
<dbReference type="EMBL" id="CAJPIN010025882">
    <property type="protein sequence ID" value="CAG2063362.1"/>
    <property type="molecule type" value="Genomic_DNA"/>
</dbReference>
<evidence type="ECO:0000256" key="1">
    <source>
        <dbReference type="SAM" id="MobiDB-lite"/>
    </source>
</evidence>
<protein>
    <submittedName>
        <fullName evidence="2">Uncharacterized protein</fullName>
    </submittedName>
</protein>
<keyword evidence="3" id="KW-1185">Reference proteome</keyword>
<evidence type="ECO:0000313" key="3">
    <source>
        <dbReference type="Proteomes" id="UP001153148"/>
    </source>
</evidence>
<dbReference type="Proteomes" id="UP001153148">
    <property type="component" value="Unassembled WGS sequence"/>
</dbReference>
<accession>A0ABN7PBE6</accession>